<comment type="catalytic activity">
    <reaction evidence="5">
        <text>3'-dephospho-CoA + ATP = ADP + CoA + H(+)</text>
        <dbReference type="Rhea" id="RHEA:18245"/>
        <dbReference type="ChEBI" id="CHEBI:15378"/>
        <dbReference type="ChEBI" id="CHEBI:30616"/>
        <dbReference type="ChEBI" id="CHEBI:57287"/>
        <dbReference type="ChEBI" id="CHEBI:57328"/>
        <dbReference type="ChEBI" id="CHEBI:456216"/>
        <dbReference type="EC" id="2.7.1.24"/>
    </reaction>
</comment>
<feature type="binding site" evidence="5">
    <location>
        <begin position="16"/>
        <end position="21"/>
    </location>
    <ligand>
        <name>ATP</name>
        <dbReference type="ChEBI" id="CHEBI:30616"/>
    </ligand>
</feature>
<evidence type="ECO:0000256" key="1">
    <source>
        <dbReference type="ARBA" id="ARBA00009018"/>
    </source>
</evidence>
<dbReference type="PROSITE" id="PS51219">
    <property type="entry name" value="DPCK"/>
    <property type="match status" value="1"/>
</dbReference>
<dbReference type="SUPFAM" id="SSF52540">
    <property type="entry name" value="P-loop containing nucleoside triphosphate hydrolases"/>
    <property type="match status" value="1"/>
</dbReference>
<dbReference type="EC" id="2.7.1.24" evidence="5 6"/>
<dbReference type="PANTHER" id="PTHR10695:SF46">
    <property type="entry name" value="BIFUNCTIONAL COENZYME A SYNTHASE-RELATED"/>
    <property type="match status" value="1"/>
</dbReference>
<protein>
    <recommendedName>
        <fullName evidence="5 6">Dephospho-CoA kinase</fullName>
        <ecNumber evidence="5 6">2.7.1.24</ecNumber>
    </recommendedName>
    <alternativeName>
        <fullName evidence="5">Dephosphocoenzyme A kinase</fullName>
    </alternativeName>
</protein>
<keyword evidence="5 7" id="KW-0808">Transferase</keyword>
<comment type="function">
    <text evidence="5">Catalyzes the phosphorylation of the 3'-hydroxyl group of dephosphocoenzyme A to form coenzyme A.</text>
</comment>
<dbReference type="NCBIfam" id="TIGR00152">
    <property type="entry name" value="dephospho-CoA kinase"/>
    <property type="match status" value="1"/>
</dbReference>
<dbReference type="InterPro" id="IPR027417">
    <property type="entry name" value="P-loop_NTPase"/>
</dbReference>
<dbReference type="Proteomes" id="UP001238467">
    <property type="component" value="Unassembled WGS sequence"/>
</dbReference>
<dbReference type="Gene3D" id="3.40.50.300">
    <property type="entry name" value="P-loop containing nucleotide triphosphate hydrolases"/>
    <property type="match status" value="1"/>
</dbReference>
<evidence type="ECO:0000256" key="5">
    <source>
        <dbReference type="HAMAP-Rule" id="MF_00376"/>
    </source>
</evidence>
<gene>
    <name evidence="5" type="primary">coaE</name>
    <name evidence="7" type="ORF">J2S76_001293</name>
</gene>
<keyword evidence="8" id="KW-1185">Reference proteome</keyword>
<keyword evidence="5 7" id="KW-0418">Kinase</keyword>
<keyword evidence="4 5" id="KW-0173">Coenzyme A biosynthesis</keyword>
<dbReference type="EMBL" id="JAUSUH010000002">
    <property type="protein sequence ID" value="MDQ0346876.1"/>
    <property type="molecule type" value="Genomic_DNA"/>
</dbReference>
<reference evidence="7 8" key="1">
    <citation type="submission" date="2023-07" db="EMBL/GenBank/DDBJ databases">
        <title>Genomic Encyclopedia of Type Strains, Phase IV (KMG-IV): sequencing the most valuable type-strain genomes for metagenomic binning, comparative biology and taxonomic classification.</title>
        <authorList>
            <person name="Goeker M."/>
        </authorList>
    </citation>
    <scope>NUCLEOTIDE SEQUENCE [LARGE SCALE GENOMIC DNA]</scope>
    <source>
        <strain evidence="7 8">DSM 1277</strain>
    </source>
</reference>
<proteinExistence type="inferred from homology"/>
<sequence>MSPRLPFRLGLTGSIGMGKSTTAQIFRDLGVPVHDADAAVHALYGAEGVAPVAAAFPGVVVDRRVDRALLGARVFGDDAAMKRLEAIVHPLVRAREKAFLDQAAAAGEPIAVLDIPLLYETGAQGRVDAVLVVTAPEAVQRARVMARPGMSEKTFAAILGRQMPDAEKRRRADFVLDTSLGLDPARAAMAELLQQLRARRGADAEQGDGDA</sequence>
<comment type="similarity">
    <text evidence="1 5">Belongs to the CoaE family.</text>
</comment>
<dbReference type="GO" id="GO:0004140">
    <property type="term" value="F:dephospho-CoA kinase activity"/>
    <property type="evidence" value="ECO:0007669"/>
    <property type="project" value="UniProtKB-EC"/>
</dbReference>
<evidence type="ECO:0000256" key="6">
    <source>
        <dbReference type="NCBIfam" id="TIGR00152"/>
    </source>
</evidence>
<accession>A0ABU0DEN6</accession>
<dbReference type="CDD" id="cd02022">
    <property type="entry name" value="DPCK"/>
    <property type="match status" value="1"/>
</dbReference>
<dbReference type="RefSeq" id="WP_307058649.1">
    <property type="nucleotide sequence ID" value="NZ_JAUSUH010000002.1"/>
</dbReference>
<comment type="pathway">
    <text evidence="5">Cofactor biosynthesis; coenzyme A biosynthesis; CoA from (R)-pantothenate: step 5/5.</text>
</comment>
<evidence type="ECO:0000256" key="2">
    <source>
        <dbReference type="ARBA" id="ARBA00022741"/>
    </source>
</evidence>
<dbReference type="HAMAP" id="MF_00376">
    <property type="entry name" value="Dephospho_CoA_kinase"/>
    <property type="match status" value="1"/>
</dbReference>
<comment type="subcellular location">
    <subcellularLocation>
        <location evidence="5">Cytoplasm</location>
    </subcellularLocation>
</comment>
<evidence type="ECO:0000256" key="3">
    <source>
        <dbReference type="ARBA" id="ARBA00022840"/>
    </source>
</evidence>
<comment type="caution">
    <text evidence="7">The sequence shown here is derived from an EMBL/GenBank/DDBJ whole genome shotgun (WGS) entry which is preliminary data.</text>
</comment>
<dbReference type="InterPro" id="IPR001977">
    <property type="entry name" value="Depp_CoAkinase"/>
</dbReference>
<organism evidence="7 8">
    <name type="scientific">Ancylobacter vacuolatus</name>
    <dbReference type="NCBI Taxonomy" id="223389"/>
    <lineage>
        <taxon>Bacteria</taxon>
        <taxon>Pseudomonadati</taxon>
        <taxon>Pseudomonadota</taxon>
        <taxon>Alphaproteobacteria</taxon>
        <taxon>Hyphomicrobiales</taxon>
        <taxon>Xanthobacteraceae</taxon>
        <taxon>Ancylobacter</taxon>
    </lineage>
</organism>
<keyword evidence="3 5" id="KW-0067">ATP-binding</keyword>
<name>A0ABU0DEN6_9HYPH</name>
<dbReference type="Pfam" id="PF01121">
    <property type="entry name" value="CoaE"/>
    <property type="match status" value="1"/>
</dbReference>
<evidence type="ECO:0000256" key="4">
    <source>
        <dbReference type="ARBA" id="ARBA00022993"/>
    </source>
</evidence>
<evidence type="ECO:0000313" key="8">
    <source>
        <dbReference type="Proteomes" id="UP001238467"/>
    </source>
</evidence>
<keyword evidence="2 5" id="KW-0547">Nucleotide-binding</keyword>
<dbReference type="PANTHER" id="PTHR10695">
    <property type="entry name" value="DEPHOSPHO-COA KINASE-RELATED"/>
    <property type="match status" value="1"/>
</dbReference>
<keyword evidence="5" id="KW-0963">Cytoplasm</keyword>
<evidence type="ECO:0000313" key="7">
    <source>
        <dbReference type="EMBL" id="MDQ0346876.1"/>
    </source>
</evidence>